<protein>
    <submittedName>
        <fullName evidence="2">Uncharacterized protein</fullName>
    </submittedName>
</protein>
<keyword evidence="3" id="KW-1185">Reference proteome</keyword>
<proteinExistence type="predicted"/>
<evidence type="ECO:0000313" key="2">
    <source>
        <dbReference type="EMBL" id="OQV14526.1"/>
    </source>
</evidence>
<dbReference type="EMBL" id="MTYJ01000103">
    <property type="protein sequence ID" value="OQV14526.1"/>
    <property type="molecule type" value="Genomic_DNA"/>
</dbReference>
<accession>A0A1W0WH44</accession>
<dbReference type="AlphaFoldDB" id="A0A1W0WH44"/>
<evidence type="ECO:0000313" key="3">
    <source>
        <dbReference type="Proteomes" id="UP000192578"/>
    </source>
</evidence>
<organism evidence="2 3">
    <name type="scientific">Hypsibius exemplaris</name>
    <name type="common">Freshwater tardigrade</name>
    <dbReference type="NCBI Taxonomy" id="2072580"/>
    <lineage>
        <taxon>Eukaryota</taxon>
        <taxon>Metazoa</taxon>
        <taxon>Ecdysozoa</taxon>
        <taxon>Tardigrada</taxon>
        <taxon>Eutardigrada</taxon>
        <taxon>Parachela</taxon>
        <taxon>Hypsibioidea</taxon>
        <taxon>Hypsibiidae</taxon>
        <taxon>Hypsibius</taxon>
    </lineage>
</organism>
<gene>
    <name evidence="2" type="ORF">BV898_11247</name>
</gene>
<dbReference type="OrthoDB" id="10061042at2759"/>
<sequence>MSPAVGIMRSAPTTKSPGDDDDGSTPSPHPTAGSISDGLTLRRAKYERTRQPHLHTGLCWSNSSGTFAIECTGNKWPWPLRRAFRRVCSRTWRVFTTFKEMARLVEFGVAPGIVQQGAPQSGPGHPQIVVNAVGPNNQIGNNQANEDIKKYQDFIDLDVEITYETAKELLMELAIMELAHRLIACLYEGHLQGVLEELFVGLLSAALHLGALQSRTSRCLRFNHLMVVEVADPMIRLG</sequence>
<evidence type="ECO:0000256" key="1">
    <source>
        <dbReference type="SAM" id="MobiDB-lite"/>
    </source>
</evidence>
<name>A0A1W0WH44_HYPEX</name>
<reference evidence="3" key="1">
    <citation type="submission" date="2017-01" db="EMBL/GenBank/DDBJ databases">
        <title>Comparative genomics of anhydrobiosis in the tardigrade Hypsibius dujardini.</title>
        <authorList>
            <person name="Yoshida Y."/>
            <person name="Koutsovoulos G."/>
            <person name="Laetsch D."/>
            <person name="Stevens L."/>
            <person name="Kumar S."/>
            <person name="Horikawa D."/>
            <person name="Ishino K."/>
            <person name="Komine S."/>
            <person name="Tomita M."/>
            <person name="Blaxter M."/>
            <person name="Arakawa K."/>
        </authorList>
    </citation>
    <scope>NUCLEOTIDE SEQUENCE [LARGE SCALE GENOMIC DNA]</scope>
    <source>
        <strain evidence="3">Z151</strain>
    </source>
</reference>
<dbReference type="Proteomes" id="UP000192578">
    <property type="component" value="Unassembled WGS sequence"/>
</dbReference>
<comment type="caution">
    <text evidence="2">The sequence shown here is derived from an EMBL/GenBank/DDBJ whole genome shotgun (WGS) entry which is preliminary data.</text>
</comment>
<feature type="region of interest" description="Disordered" evidence="1">
    <location>
        <begin position="1"/>
        <end position="40"/>
    </location>
</feature>